<evidence type="ECO:0000256" key="1">
    <source>
        <dbReference type="SAM" id="Phobius"/>
    </source>
</evidence>
<dbReference type="AlphaFoldDB" id="A0A1I2IWT0"/>
<reference evidence="2 3" key="1">
    <citation type="submission" date="2016-10" db="EMBL/GenBank/DDBJ databases">
        <authorList>
            <person name="de Groot N.N."/>
        </authorList>
    </citation>
    <scope>NUCLEOTIDE SEQUENCE [LARGE SCALE GENOMIC DNA]</scope>
    <source>
        <strain>GEY</strain>
        <strain evidence="3">DSM 9560</strain>
    </source>
</reference>
<accession>A0A1I2IWT0</accession>
<feature type="transmembrane region" description="Helical" evidence="1">
    <location>
        <begin position="352"/>
        <end position="370"/>
    </location>
</feature>
<proteinExistence type="predicted"/>
<feature type="transmembrane region" description="Helical" evidence="1">
    <location>
        <begin position="143"/>
        <end position="163"/>
    </location>
</feature>
<evidence type="ECO:0000313" key="2">
    <source>
        <dbReference type="EMBL" id="SFF46942.1"/>
    </source>
</evidence>
<feature type="transmembrane region" description="Helical" evidence="1">
    <location>
        <begin position="119"/>
        <end position="137"/>
    </location>
</feature>
<dbReference type="Proteomes" id="UP000199513">
    <property type="component" value="Unassembled WGS sequence"/>
</dbReference>
<protein>
    <recommendedName>
        <fullName evidence="4">Glucosyl transferase GtrII</fullName>
    </recommendedName>
</protein>
<dbReference type="EMBL" id="FONY01000038">
    <property type="protein sequence ID" value="SFF46942.1"/>
    <property type="molecule type" value="Genomic_DNA"/>
</dbReference>
<evidence type="ECO:0000313" key="3">
    <source>
        <dbReference type="Proteomes" id="UP000199513"/>
    </source>
</evidence>
<dbReference type="RefSeq" id="WP_091548827.1">
    <property type="nucleotide sequence ID" value="NZ_FONY01000038.1"/>
</dbReference>
<name>A0A1I2IWT0_9BACT</name>
<keyword evidence="1" id="KW-1133">Transmembrane helix</keyword>
<gene>
    <name evidence="2" type="ORF">SAMN04488541_103826</name>
</gene>
<sequence>MKNDFLAIKKLPWTFIFLLFTNSLYLFFVLKIAFYNRLALDDYCFKAWLQEYGFFGAIHHNYTTWQGRFGSQILINLSLLLYDLIPTLLFYHIVLIGIFLFSIFKILSQFLPPRILKNWQVFTLSLLIFNSFLLTIYDFSAFYWLSASAMYFGGIAFALLGFAEIISPSKSVFSYLILSVSFLIAGSSSESFGMVLLMFLMLLLFFQIFPKLFNYTFQLLDLKGTQTAQKNKKILLAFIFCLCAFLAMIFARGTWERKSIFPEMSLIYTLYRSAKYLYYTILALTVQKSIFLLVLSVCMIYVGALCRKTNSINEHITVKILVVGIFALLLLLLIGIFPNVYAMGGIGAYRSLTHLAFYVLIFTAILSFLIGYQTTFPLQIAKTLTIFAAVSFLIMSNDLRIGLHYTRLYLESDKARMNYLLALKSKNTQGIVKVKPLYYSPYNILIMNEIKGDNAFVGKCICEAMGAEFRVEEGE</sequence>
<dbReference type="STRING" id="1003.SAMN04488541_103826"/>
<feature type="transmembrane region" description="Helical" evidence="1">
    <location>
        <begin position="88"/>
        <end position="107"/>
    </location>
</feature>
<dbReference type="OrthoDB" id="9853183at2"/>
<feature type="transmembrane region" description="Helical" evidence="1">
    <location>
        <begin position="276"/>
        <end position="304"/>
    </location>
</feature>
<feature type="transmembrane region" description="Helical" evidence="1">
    <location>
        <begin position="12"/>
        <end position="34"/>
    </location>
</feature>
<keyword evidence="1" id="KW-0472">Membrane</keyword>
<keyword evidence="3" id="KW-1185">Reference proteome</keyword>
<evidence type="ECO:0008006" key="4">
    <source>
        <dbReference type="Google" id="ProtNLM"/>
    </source>
</evidence>
<organism evidence="2 3">
    <name type="scientific">Thermoflexibacter ruber</name>
    <dbReference type="NCBI Taxonomy" id="1003"/>
    <lineage>
        <taxon>Bacteria</taxon>
        <taxon>Pseudomonadati</taxon>
        <taxon>Bacteroidota</taxon>
        <taxon>Cytophagia</taxon>
        <taxon>Cytophagales</taxon>
        <taxon>Thermoflexibacteraceae</taxon>
        <taxon>Thermoflexibacter</taxon>
    </lineage>
</organism>
<feature type="transmembrane region" description="Helical" evidence="1">
    <location>
        <begin position="175"/>
        <end position="208"/>
    </location>
</feature>
<feature type="transmembrane region" description="Helical" evidence="1">
    <location>
        <begin position="316"/>
        <end position="340"/>
    </location>
</feature>
<keyword evidence="1" id="KW-0812">Transmembrane</keyword>
<feature type="transmembrane region" description="Helical" evidence="1">
    <location>
        <begin position="234"/>
        <end position="255"/>
    </location>
</feature>